<dbReference type="EMBL" id="VSWC01000053">
    <property type="protein sequence ID" value="KAA1101820.1"/>
    <property type="molecule type" value="Genomic_DNA"/>
</dbReference>
<gene>
    <name evidence="1" type="ORF">PGT21_030744</name>
</gene>
<proteinExistence type="predicted"/>
<sequence length="388" mass="42132">MNRYSTPNTSSSDFTVGEKLWILAHIFKEHQDLLSVAGRCIARYSEANIAVLCNASAYHNEIPHRHRRIPFPIVRGYLKIIDQGVSCLALDPDVSDLEQLIAPGSTYGQMYYSTSVPFLDSCTKEEKNLLIKLCGYGSAATGLIDSHLYSISGKLIAPNSKSTPVLHFDTDTVIELGLTANIPIAMADKTSVVGLGIVMSKREVADPEASTSSKNLVIVLQHTDYDPVAKAQVQFNTQYIIGGRKNLANTFGLFQLGREILISGHITGYEHAQFMWIVTIITVGHQSVNSQALITSQVGEAKPRRPGLISVGEDLSQPQAEVIVDTQILGSSSGTVEGLDVGPVHNEGQNSSNSVNYYDNVALTSGKKRTKKEILADAKRAKLNMSSV</sequence>
<organism evidence="1 2">
    <name type="scientific">Puccinia graminis f. sp. tritici</name>
    <dbReference type="NCBI Taxonomy" id="56615"/>
    <lineage>
        <taxon>Eukaryota</taxon>
        <taxon>Fungi</taxon>
        <taxon>Dikarya</taxon>
        <taxon>Basidiomycota</taxon>
        <taxon>Pucciniomycotina</taxon>
        <taxon>Pucciniomycetes</taxon>
        <taxon>Pucciniales</taxon>
        <taxon>Pucciniaceae</taxon>
        <taxon>Puccinia</taxon>
    </lineage>
</organism>
<comment type="caution">
    <text evidence="1">The sequence shown here is derived from an EMBL/GenBank/DDBJ whole genome shotgun (WGS) entry which is preliminary data.</text>
</comment>
<evidence type="ECO:0000313" key="2">
    <source>
        <dbReference type="Proteomes" id="UP000324748"/>
    </source>
</evidence>
<reference evidence="1 2" key="1">
    <citation type="submission" date="2019-05" db="EMBL/GenBank/DDBJ databases">
        <title>Emergence of the Ug99 lineage of the wheat stem rust pathogen through somatic hybridization.</title>
        <authorList>
            <person name="Li F."/>
            <person name="Upadhyaya N.M."/>
            <person name="Sperschneider J."/>
            <person name="Matny O."/>
            <person name="Nguyen-Phuc H."/>
            <person name="Mago R."/>
            <person name="Raley C."/>
            <person name="Miller M.E."/>
            <person name="Silverstein K.A.T."/>
            <person name="Henningsen E."/>
            <person name="Hirsch C.D."/>
            <person name="Visser B."/>
            <person name="Pretorius Z.A."/>
            <person name="Steffenson B.J."/>
            <person name="Schwessinger B."/>
            <person name="Dodds P.N."/>
            <person name="Figueroa M."/>
        </authorList>
    </citation>
    <scope>NUCLEOTIDE SEQUENCE [LARGE SCALE GENOMIC DNA]</scope>
    <source>
        <strain evidence="1">21-0</strain>
    </source>
</reference>
<protein>
    <submittedName>
        <fullName evidence="1">Uncharacterized protein</fullName>
    </submittedName>
</protein>
<dbReference type="AlphaFoldDB" id="A0A5B0PMC2"/>
<dbReference type="Proteomes" id="UP000324748">
    <property type="component" value="Unassembled WGS sequence"/>
</dbReference>
<dbReference type="OrthoDB" id="2506484at2759"/>
<accession>A0A5B0PMC2</accession>
<name>A0A5B0PMC2_PUCGR</name>
<keyword evidence="2" id="KW-1185">Reference proteome</keyword>
<evidence type="ECO:0000313" key="1">
    <source>
        <dbReference type="EMBL" id="KAA1101820.1"/>
    </source>
</evidence>